<reference evidence="1 2" key="1">
    <citation type="journal article" date="2023" name="Mol. Ecol. Resour.">
        <title>Chromosome-level genome assembly of a triploid poplar Populus alba 'Berolinensis'.</title>
        <authorList>
            <person name="Chen S."/>
            <person name="Yu Y."/>
            <person name="Wang X."/>
            <person name="Wang S."/>
            <person name="Zhang T."/>
            <person name="Zhou Y."/>
            <person name="He R."/>
            <person name="Meng N."/>
            <person name="Wang Y."/>
            <person name="Liu W."/>
            <person name="Liu Z."/>
            <person name="Liu J."/>
            <person name="Guo Q."/>
            <person name="Huang H."/>
            <person name="Sederoff R.R."/>
            <person name="Wang G."/>
            <person name="Qu G."/>
            <person name="Chen S."/>
        </authorList>
    </citation>
    <scope>NUCLEOTIDE SEQUENCE [LARGE SCALE GENOMIC DNA]</scope>
    <source>
        <strain evidence="1">SC-2020</strain>
    </source>
</reference>
<dbReference type="Proteomes" id="UP001164929">
    <property type="component" value="Chromosome 18"/>
</dbReference>
<sequence>MEMRTACRVYSLEKEMVGPSRLPLQENKGIERKGCARDSISVTPTLQLFSYPSMLLYWSFDLLLLRRESKIIIRVQTKGVHDFCFYMRGKKVK</sequence>
<keyword evidence="2" id="KW-1185">Reference proteome</keyword>
<organism evidence="1 2">
    <name type="scientific">Populus alba x Populus x berolinensis</name>
    <dbReference type="NCBI Taxonomy" id="444605"/>
    <lineage>
        <taxon>Eukaryota</taxon>
        <taxon>Viridiplantae</taxon>
        <taxon>Streptophyta</taxon>
        <taxon>Embryophyta</taxon>
        <taxon>Tracheophyta</taxon>
        <taxon>Spermatophyta</taxon>
        <taxon>Magnoliopsida</taxon>
        <taxon>eudicotyledons</taxon>
        <taxon>Gunneridae</taxon>
        <taxon>Pentapetalae</taxon>
        <taxon>rosids</taxon>
        <taxon>fabids</taxon>
        <taxon>Malpighiales</taxon>
        <taxon>Salicaceae</taxon>
        <taxon>Saliceae</taxon>
        <taxon>Populus</taxon>
    </lineage>
</organism>
<accession>A0AAD6LDN1</accession>
<name>A0AAD6LDN1_9ROSI</name>
<dbReference type="EMBL" id="JAQIZT010000018">
    <property type="protein sequence ID" value="KAJ6957411.1"/>
    <property type="molecule type" value="Genomic_DNA"/>
</dbReference>
<evidence type="ECO:0000313" key="2">
    <source>
        <dbReference type="Proteomes" id="UP001164929"/>
    </source>
</evidence>
<comment type="caution">
    <text evidence="1">The sequence shown here is derived from an EMBL/GenBank/DDBJ whole genome shotgun (WGS) entry which is preliminary data.</text>
</comment>
<dbReference type="AlphaFoldDB" id="A0AAD6LDN1"/>
<proteinExistence type="predicted"/>
<protein>
    <submittedName>
        <fullName evidence="1">Uncharacterized protein</fullName>
    </submittedName>
</protein>
<evidence type="ECO:0000313" key="1">
    <source>
        <dbReference type="EMBL" id="KAJ6957411.1"/>
    </source>
</evidence>
<gene>
    <name evidence="1" type="ORF">NC653_039379</name>
</gene>